<keyword evidence="4" id="KW-0949">S-adenosyl-L-methionine</keyword>
<keyword evidence="13" id="KW-1185">Reference proteome</keyword>
<feature type="domain" description="4Fe-4S ferredoxin-type" evidence="10">
    <location>
        <begin position="36"/>
        <end position="62"/>
    </location>
</feature>
<dbReference type="PIRSF" id="PIRSF000371">
    <property type="entry name" value="PFL_act_enz"/>
    <property type="match status" value="1"/>
</dbReference>
<dbReference type="EMBL" id="CP000246">
    <property type="protein sequence ID" value="ABG84586.1"/>
    <property type="molecule type" value="Genomic_DNA"/>
</dbReference>
<dbReference type="InterPro" id="IPR023912">
    <property type="entry name" value="YjjW_bact"/>
</dbReference>
<dbReference type="STRING" id="195103.CPF_0641"/>
<dbReference type="KEGG" id="cpf:CPF_0641"/>
<dbReference type="SFLD" id="SFLDF00392">
    <property type="entry name" value="YjjI_activase"/>
    <property type="match status" value="1"/>
</dbReference>
<organism evidence="12 13">
    <name type="scientific">Clostridium perfringens (strain ATCC 13124 / DSM 756 / JCM 1290 / NCIMB 6125 / NCTC 8237 / Type A)</name>
    <dbReference type="NCBI Taxonomy" id="195103"/>
    <lineage>
        <taxon>Bacteria</taxon>
        <taxon>Bacillati</taxon>
        <taxon>Bacillota</taxon>
        <taxon>Clostridia</taxon>
        <taxon>Eubacteriales</taxon>
        <taxon>Clostridiaceae</taxon>
        <taxon>Clostridium</taxon>
    </lineage>
</organism>
<sequence>MALINKIIPFSCVDGPGNRMVIFFQGCNFKCLYCHNPETINKCTSCGKCVENCEVGALSISEGKVIWDEEECISCDKCIKLCEHMSSPKLKEYSVEELVKKIEKDSFFIRGITVSGGECTLNSEFLIKLFREVKKLGLTCFVDTNGNTKLDDELINLTDKFMLDVKSIDEKENIWLTKSSNKLVLENLKKLLELDKIYEVRTVIAKGLNSKKTVDEVSKIIGDKCRYKLIKYRPFGVREEGIKVHGTISSEDSYMNELKEKSIANGCVDTIIT</sequence>
<keyword evidence="3" id="KW-0004">4Fe-4S</keyword>
<dbReference type="PROSITE" id="PS51379">
    <property type="entry name" value="4FE4S_FER_2"/>
    <property type="match status" value="2"/>
</dbReference>
<dbReference type="PROSITE" id="PS01087">
    <property type="entry name" value="RADICAL_ACTIVATING"/>
    <property type="match status" value="1"/>
</dbReference>
<evidence type="ECO:0000259" key="11">
    <source>
        <dbReference type="PROSITE" id="PS51918"/>
    </source>
</evidence>
<reference evidence="12 13" key="1">
    <citation type="journal article" date="2006" name="Genome Res.">
        <title>Skewed genomic variability in strains of the toxigenic bacterial pathogen, Clostridium perfringens.</title>
        <authorList>
            <person name="Myers G.S."/>
            <person name="Rasko D.A."/>
            <person name="Cheung J.K."/>
            <person name="Ravel J."/>
            <person name="Seshadri R."/>
            <person name="Deboy R.T."/>
            <person name="Ren Q."/>
            <person name="Varga J."/>
            <person name="Awad M.M."/>
            <person name="Brinkac L.M."/>
            <person name="Daugherty S.C."/>
            <person name="Haft D.H."/>
            <person name="Dodson R.J."/>
            <person name="Madupu R."/>
            <person name="Nelson W.C."/>
            <person name="Rosovitz M.J."/>
            <person name="Sullivan S.A."/>
            <person name="Khouri H."/>
            <person name="Dimitrov G.I."/>
            <person name="Watkins K.L."/>
            <person name="Mulligan S."/>
            <person name="Benton J."/>
            <person name="Radune D."/>
            <person name="Fisher D.J."/>
            <person name="Atkins H.S."/>
            <person name="Hiscox T."/>
            <person name="Jost B.H."/>
            <person name="Billington S.J."/>
            <person name="Songer J.G."/>
            <person name="McClane B.A."/>
            <person name="Titball R.W."/>
            <person name="Rood J.I."/>
            <person name="Melville S.B."/>
            <person name="Paulsen I.T."/>
        </authorList>
    </citation>
    <scope>NUCLEOTIDE SEQUENCE [LARGE SCALE GENOMIC DNA]</scope>
    <source>
        <strain evidence="13">ATCC 13124 / DSM 756 / JCM 1290 / NCIMB 6125 / NCTC 8237 / S 107 / Type A</strain>
    </source>
</reference>
<comment type="catalytic activity">
    <reaction evidence="9">
        <text>glycyl-[protein] + reduced [flavodoxin] + S-adenosyl-L-methionine = glycin-2-yl radical-[protein] + semiquinone [flavodoxin] + 5'-deoxyadenosine + L-methionine + H(+)</text>
        <dbReference type="Rhea" id="RHEA:61976"/>
        <dbReference type="Rhea" id="RHEA-COMP:10622"/>
        <dbReference type="Rhea" id="RHEA-COMP:14480"/>
        <dbReference type="Rhea" id="RHEA-COMP:15993"/>
        <dbReference type="Rhea" id="RHEA-COMP:15994"/>
        <dbReference type="ChEBI" id="CHEBI:15378"/>
        <dbReference type="ChEBI" id="CHEBI:17319"/>
        <dbReference type="ChEBI" id="CHEBI:29947"/>
        <dbReference type="ChEBI" id="CHEBI:32722"/>
        <dbReference type="ChEBI" id="CHEBI:57618"/>
        <dbReference type="ChEBI" id="CHEBI:57844"/>
        <dbReference type="ChEBI" id="CHEBI:59789"/>
        <dbReference type="ChEBI" id="CHEBI:140311"/>
    </reaction>
</comment>
<keyword evidence="6" id="KW-0560">Oxidoreductase</keyword>
<dbReference type="HOGENOM" id="CLU_058969_3_0_9"/>
<evidence type="ECO:0000256" key="5">
    <source>
        <dbReference type="ARBA" id="ARBA00022723"/>
    </source>
</evidence>
<dbReference type="InterPro" id="IPR017896">
    <property type="entry name" value="4Fe4S_Fe-S-bd"/>
</dbReference>
<dbReference type="GO" id="GO:0051539">
    <property type="term" value="F:4 iron, 4 sulfur cluster binding"/>
    <property type="evidence" value="ECO:0007669"/>
    <property type="project" value="UniProtKB-KW"/>
</dbReference>
<feature type="domain" description="Radical SAM core" evidence="11">
    <location>
        <begin position="13"/>
        <end position="264"/>
    </location>
</feature>
<dbReference type="NCBIfam" id="TIGR04041">
    <property type="entry name" value="activase_YjjW"/>
    <property type="match status" value="1"/>
</dbReference>
<evidence type="ECO:0000256" key="2">
    <source>
        <dbReference type="ARBA" id="ARBA00009777"/>
    </source>
</evidence>
<evidence type="ECO:0000259" key="10">
    <source>
        <dbReference type="PROSITE" id="PS51379"/>
    </source>
</evidence>
<dbReference type="RefSeq" id="WP_011590292.1">
    <property type="nucleotide sequence ID" value="NC_008261.1"/>
</dbReference>
<dbReference type="Gene3D" id="3.20.20.70">
    <property type="entry name" value="Aldolase class I"/>
    <property type="match status" value="1"/>
</dbReference>
<dbReference type="SFLD" id="SFLDG01118">
    <property type="entry name" value="activating_enzymes__group_2"/>
    <property type="match status" value="1"/>
</dbReference>
<dbReference type="InterPro" id="IPR034457">
    <property type="entry name" value="Organic_radical-activating"/>
</dbReference>
<dbReference type="SUPFAM" id="SSF54862">
    <property type="entry name" value="4Fe-4S ferredoxins"/>
    <property type="match status" value="1"/>
</dbReference>
<dbReference type="InterPro" id="IPR012839">
    <property type="entry name" value="Organic_radical_activase"/>
</dbReference>
<dbReference type="Gene3D" id="3.30.70.20">
    <property type="match status" value="1"/>
</dbReference>
<keyword evidence="5" id="KW-0479">Metal-binding</keyword>
<dbReference type="Proteomes" id="UP000001823">
    <property type="component" value="Chromosome"/>
</dbReference>
<evidence type="ECO:0000256" key="6">
    <source>
        <dbReference type="ARBA" id="ARBA00023002"/>
    </source>
</evidence>
<dbReference type="InterPro" id="IPR058240">
    <property type="entry name" value="rSAM_sf"/>
</dbReference>
<dbReference type="InterPro" id="IPR040074">
    <property type="entry name" value="BssD/PflA/YjjW"/>
</dbReference>
<dbReference type="PaxDb" id="195103-CPF_0641"/>
<dbReference type="GO" id="GO:0046872">
    <property type="term" value="F:metal ion binding"/>
    <property type="evidence" value="ECO:0007669"/>
    <property type="project" value="UniProtKB-KW"/>
</dbReference>
<gene>
    <name evidence="12" type="ordered locus">CPF_0641</name>
</gene>
<evidence type="ECO:0000256" key="1">
    <source>
        <dbReference type="ARBA" id="ARBA00001966"/>
    </source>
</evidence>
<dbReference type="Pfam" id="PF04055">
    <property type="entry name" value="Radical_SAM"/>
    <property type="match status" value="1"/>
</dbReference>
<keyword evidence="7" id="KW-0408">Iron</keyword>
<dbReference type="PANTHER" id="PTHR30352:SF13">
    <property type="entry name" value="GLYCYL-RADICAL ENZYME ACTIVATING ENZYME YJJW-RELATED"/>
    <property type="match status" value="1"/>
</dbReference>
<comment type="cofactor">
    <cofactor evidence="1">
        <name>[4Fe-4S] cluster</name>
        <dbReference type="ChEBI" id="CHEBI:49883"/>
    </cofactor>
</comment>
<feature type="domain" description="4Fe-4S ferredoxin-type" evidence="10">
    <location>
        <begin position="63"/>
        <end position="93"/>
    </location>
</feature>
<evidence type="ECO:0000256" key="8">
    <source>
        <dbReference type="ARBA" id="ARBA00023014"/>
    </source>
</evidence>
<evidence type="ECO:0000313" key="12">
    <source>
        <dbReference type="EMBL" id="ABG84586.1"/>
    </source>
</evidence>
<protein>
    <submittedName>
        <fullName evidence="12">4Fe-4S binding domain protein/radical SAM domain protein</fullName>
    </submittedName>
</protein>
<evidence type="ECO:0000256" key="4">
    <source>
        <dbReference type="ARBA" id="ARBA00022691"/>
    </source>
</evidence>
<dbReference type="AlphaFoldDB" id="A0A0H2YVA4"/>
<comment type="similarity">
    <text evidence="2">Belongs to the organic radical-activating enzymes family.</text>
</comment>
<evidence type="ECO:0000313" key="13">
    <source>
        <dbReference type="Proteomes" id="UP000001823"/>
    </source>
</evidence>
<proteinExistence type="inferred from homology"/>
<dbReference type="InterPro" id="IPR013785">
    <property type="entry name" value="Aldolase_TIM"/>
</dbReference>
<dbReference type="SUPFAM" id="SSF102114">
    <property type="entry name" value="Radical SAM enzymes"/>
    <property type="match status" value="1"/>
</dbReference>
<dbReference type="PROSITE" id="PS00198">
    <property type="entry name" value="4FE4S_FER_1"/>
    <property type="match status" value="2"/>
</dbReference>
<dbReference type="eggNOG" id="COG1180">
    <property type="taxonomic scope" value="Bacteria"/>
</dbReference>
<accession>A0A0H2YVA4</accession>
<dbReference type="InterPro" id="IPR017900">
    <property type="entry name" value="4Fe4S_Fe_S_CS"/>
</dbReference>
<keyword evidence="8" id="KW-0411">Iron-sulfur</keyword>
<evidence type="ECO:0000256" key="9">
    <source>
        <dbReference type="ARBA" id="ARBA00047365"/>
    </source>
</evidence>
<dbReference type="PANTHER" id="PTHR30352">
    <property type="entry name" value="PYRUVATE FORMATE-LYASE-ACTIVATING ENZYME"/>
    <property type="match status" value="1"/>
</dbReference>
<evidence type="ECO:0000256" key="7">
    <source>
        <dbReference type="ARBA" id="ARBA00023004"/>
    </source>
</evidence>
<dbReference type="InterPro" id="IPR007197">
    <property type="entry name" value="rSAM"/>
</dbReference>
<dbReference type="GO" id="GO:0016491">
    <property type="term" value="F:oxidoreductase activity"/>
    <property type="evidence" value="ECO:0007669"/>
    <property type="project" value="UniProtKB-KW"/>
</dbReference>
<dbReference type="InterPro" id="IPR001989">
    <property type="entry name" value="Radical_activat_CS"/>
</dbReference>
<dbReference type="PROSITE" id="PS51918">
    <property type="entry name" value="RADICAL_SAM"/>
    <property type="match status" value="1"/>
</dbReference>
<evidence type="ECO:0000256" key="3">
    <source>
        <dbReference type="ARBA" id="ARBA00022485"/>
    </source>
</evidence>
<dbReference type="SFLD" id="SFLDG01066">
    <property type="entry name" value="organic_radical-activating_enz"/>
    <property type="match status" value="1"/>
</dbReference>
<dbReference type="SFLD" id="SFLDS00029">
    <property type="entry name" value="Radical_SAM"/>
    <property type="match status" value="1"/>
</dbReference>
<name>A0A0H2YVA4_CLOP1</name>